<dbReference type="SMART" id="SM00211">
    <property type="entry name" value="TY"/>
    <property type="match status" value="1"/>
</dbReference>
<feature type="domain" description="Thyroglobulin type-1" evidence="3">
    <location>
        <begin position="43"/>
        <end position="114"/>
    </location>
</feature>
<dbReference type="Gene3D" id="4.10.800.10">
    <property type="entry name" value="Thyroglobulin type-1"/>
    <property type="match status" value="1"/>
</dbReference>
<dbReference type="KEGG" id="vde:111242836"/>
<comment type="caution">
    <text evidence="2">Lacks conserved residue(s) required for the propagation of feature annotation.</text>
</comment>
<dbReference type="Pfam" id="PF00086">
    <property type="entry name" value="Thyroglobulin_1"/>
    <property type="match status" value="1"/>
</dbReference>
<keyword evidence="5" id="KW-1185">Reference proteome</keyword>
<dbReference type="PROSITE" id="PS51162">
    <property type="entry name" value="THYROGLOBULIN_1_2"/>
    <property type="match status" value="1"/>
</dbReference>
<evidence type="ECO:0000256" key="2">
    <source>
        <dbReference type="PROSITE-ProRule" id="PRU00500"/>
    </source>
</evidence>
<reference evidence="4" key="1">
    <citation type="submission" date="2021-01" db="UniProtKB">
        <authorList>
            <consortium name="EnsemblMetazoa"/>
        </authorList>
    </citation>
    <scope>IDENTIFICATION</scope>
</reference>
<evidence type="ECO:0000313" key="4">
    <source>
        <dbReference type="EnsemblMetazoa" id="XP_022643444"/>
    </source>
</evidence>
<dbReference type="CDD" id="cd00191">
    <property type="entry name" value="TY"/>
    <property type="match status" value="1"/>
</dbReference>
<name>A0A7M7IWF6_VARDE</name>
<protein>
    <recommendedName>
        <fullName evidence="3">Thyroglobulin type-1 domain-containing protein</fullName>
    </recommendedName>
</protein>
<feature type="disulfide bond" evidence="2">
    <location>
        <begin position="81"/>
        <end position="88"/>
    </location>
</feature>
<dbReference type="InterPro" id="IPR000716">
    <property type="entry name" value="Thyroglobulin_1"/>
</dbReference>
<dbReference type="InParanoid" id="A0A7M7IWF6"/>
<dbReference type="GeneID" id="111242836"/>
<dbReference type="SUPFAM" id="SSF57610">
    <property type="entry name" value="Thyroglobulin type-1 domain"/>
    <property type="match status" value="1"/>
</dbReference>
<dbReference type="CTD" id="136026006"/>
<dbReference type="RefSeq" id="XP_022643444.1">
    <property type="nucleotide sequence ID" value="XM_022787709.1"/>
</dbReference>
<dbReference type="AlphaFoldDB" id="A0A7M7IWF6"/>
<dbReference type="InterPro" id="IPR036857">
    <property type="entry name" value="Thyroglobulin_1_sf"/>
</dbReference>
<sequence>MSSKGFGAFKAPKGLDRLRGYVCALKGDPAELEECRSKNKGKWCTCRRLADHVKPLIGRKLGMFLPKCDKYYSRLFDRKQCYNLDAECWCVNPKTGRMIEGTKVKGKRMNELDCWPKMNKIREEL</sequence>
<evidence type="ECO:0000313" key="5">
    <source>
        <dbReference type="Proteomes" id="UP000594260"/>
    </source>
</evidence>
<evidence type="ECO:0000256" key="1">
    <source>
        <dbReference type="ARBA" id="ARBA00023157"/>
    </source>
</evidence>
<evidence type="ECO:0000259" key="3">
    <source>
        <dbReference type="PROSITE" id="PS51162"/>
    </source>
</evidence>
<dbReference type="OrthoDB" id="6409105at2759"/>
<dbReference type="Proteomes" id="UP000594260">
    <property type="component" value="Unplaced"/>
</dbReference>
<organism evidence="4 5">
    <name type="scientific">Varroa destructor</name>
    <name type="common">Honeybee mite</name>
    <dbReference type="NCBI Taxonomy" id="109461"/>
    <lineage>
        <taxon>Eukaryota</taxon>
        <taxon>Metazoa</taxon>
        <taxon>Ecdysozoa</taxon>
        <taxon>Arthropoda</taxon>
        <taxon>Chelicerata</taxon>
        <taxon>Arachnida</taxon>
        <taxon>Acari</taxon>
        <taxon>Parasitiformes</taxon>
        <taxon>Mesostigmata</taxon>
        <taxon>Gamasina</taxon>
        <taxon>Dermanyssoidea</taxon>
        <taxon>Varroidae</taxon>
        <taxon>Varroa</taxon>
    </lineage>
</organism>
<accession>A0A7M7IWF6</accession>
<proteinExistence type="predicted"/>
<keyword evidence="1 2" id="KW-1015">Disulfide bond</keyword>
<dbReference type="EnsemblMetazoa" id="XM_022787709">
    <property type="protein sequence ID" value="XP_022643444"/>
    <property type="gene ID" value="LOC111242836"/>
</dbReference>